<dbReference type="EMBL" id="JADFFK010000082">
    <property type="protein sequence ID" value="MBE9640993.1"/>
    <property type="molecule type" value="Genomic_DNA"/>
</dbReference>
<protein>
    <submittedName>
        <fullName evidence="1">Uncharacterized protein</fullName>
    </submittedName>
</protein>
<dbReference type="Proteomes" id="UP000607796">
    <property type="component" value="Unassembled WGS sequence"/>
</dbReference>
<organism evidence="1 2">
    <name type="scientific">Salipiger mangrovisoli</name>
    <dbReference type="NCBI Taxonomy" id="2865933"/>
    <lineage>
        <taxon>Bacteria</taxon>
        <taxon>Pseudomonadati</taxon>
        <taxon>Pseudomonadota</taxon>
        <taxon>Alphaproteobacteria</taxon>
        <taxon>Rhodobacterales</taxon>
        <taxon>Roseobacteraceae</taxon>
        <taxon>Salipiger</taxon>
    </lineage>
</organism>
<gene>
    <name evidence="1" type="ORF">IQ782_29580</name>
</gene>
<evidence type="ECO:0000313" key="2">
    <source>
        <dbReference type="Proteomes" id="UP000607796"/>
    </source>
</evidence>
<proteinExistence type="predicted"/>
<dbReference type="RefSeq" id="WP_194138225.1">
    <property type="nucleotide sequence ID" value="NZ_JADFFK010000082.1"/>
</dbReference>
<evidence type="ECO:0000313" key="1">
    <source>
        <dbReference type="EMBL" id="MBE9640993.1"/>
    </source>
</evidence>
<accession>A0ABR9XBI7</accession>
<reference evidence="1 2" key="1">
    <citation type="journal article" date="2021" name="Int. J. Syst. Evol. Microbiol.">
        <title>Salipiger mangrovisoli sp. nov., isolated from mangrove soil and the proposal for the reclassification of Paraphaeobacter pallidus as Salipiger pallidus comb. nov.</title>
        <authorList>
            <person name="Du J."/>
            <person name="Liu Y."/>
            <person name="Pei T."/>
            <person name="Deng M.R."/>
            <person name="Zhu H."/>
        </authorList>
    </citation>
    <scope>NUCLEOTIDE SEQUENCE [LARGE SCALE GENOMIC DNA]</scope>
    <source>
        <strain evidence="1 2">6D45A</strain>
    </source>
</reference>
<sequence length="65" mass="7009">MSLNLVRALRPEISIKNIAGDDGSFAPVFRLATTPVAPRPNVGPPEAGFFRLFQDDRLVTPSGQS</sequence>
<comment type="caution">
    <text evidence="1">The sequence shown here is derived from an EMBL/GenBank/DDBJ whole genome shotgun (WGS) entry which is preliminary data.</text>
</comment>
<keyword evidence="2" id="KW-1185">Reference proteome</keyword>
<name>A0ABR9XBI7_9RHOB</name>